<sequence length="38" mass="4535">MFFFLVCEKNNKLKPKMEKTNWTAVNRSNIEDGTKEEN</sequence>
<dbReference type="AlphaFoldDB" id="A0AA87MSM8"/>
<reference evidence="1 2" key="1">
    <citation type="journal article" date="2014" name="Int. J. Syst. Evol. Microbiol.">
        <title>Leptospira mayottensis sp. nov., a pathogenic species of the genus Leptospira isolated from humans.</title>
        <authorList>
            <person name="Bourhy P."/>
            <person name="Collet L."/>
            <person name="Brisse S."/>
            <person name="Picardeau M."/>
        </authorList>
    </citation>
    <scope>NUCLEOTIDE SEQUENCE [LARGE SCALE GENOMIC DNA]</scope>
    <source>
        <strain evidence="1 2">200901122</strain>
    </source>
</reference>
<dbReference type="Proteomes" id="UP000001343">
    <property type="component" value="Unassembled WGS sequence"/>
</dbReference>
<organism evidence="1 2">
    <name type="scientific">Leptospira mayottensis 200901122</name>
    <dbReference type="NCBI Taxonomy" id="1193010"/>
    <lineage>
        <taxon>Bacteria</taxon>
        <taxon>Pseudomonadati</taxon>
        <taxon>Spirochaetota</taxon>
        <taxon>Spirochaetia</taxon>
        <taxon>Leptospirales</taxon>
        <taxon>Leptospiraceae</taxon>
        <taxon>Leptospira</taxon>
    </lineage>
</organism>
<protein>
    <submittedName>
        <fullName evidence="1">Uncharacterized protein</fullName>
    </submittedName>
</protein>
<evidence type="ECO:0000313" key="1">
    <source>
        <dbReference type="EMBL" id="EKS01648.1"/>
    </source>
</evidence>
<evidence type="ECO:0000313" key="2">
    <source>
        <dbReference type="Proteomes" id="UP000001343"/>
    </source>
</evidence>
<proteinExistence type="predicted"/>
<gene>
    <name evidence="1" type="ORF">LEP1GSC125_2474</name>
</gene>
<accession>A0AA87MSM8</accession>
<dbReference type="EMBL" id="AKWM02000013">
    <property type="protein sequence ID" value="EKS01648.1"/>
    <property type="molecule type" value="Genomic_DNA"/>
</dbReference>
<name>A0AA87MSM8_9LEPT</name>
<comment type="caution">
    <text evidence="1">The sequence shown here is derived from an EMBL/GenBank/DDBJ whole genome shotgun (WGS) entry which is preliminary data.</text>
</comment>